<dbReference type="PANTHER" id="PTHR21581:SF6">
    <property type="entry name" value="TRAFFICKING PROTEIN PARTICLE COMPLEX SUBUNIT 12"/>
    <property type="match status" value="1"/>
</dbReference>
<dbReference type="InterPro" id="IPR001967">
    <property type="entry name" value="Peptidase_S11_N"/>
</dbReference>
<dbReference type="InterPro" id="IPR018044">
    <property type="entry name" value="Peptidase_S11"/>
</dbReference>
<evidence type="ECO:0000313" key="10">
    <source>
        <dbReference type="Proteomes" id="UP000652760"/>
    </source>
</evidence>
<dbReference type="EMBL" id="JAENHM010000056">
    <property type="protein sequence ID" value="MBK1839289.1"/>
    <property type="molecule type" value="Genomic_DNA"/>
</dbReference>
<keyword evidence="4" id="KW-0133">Cell shape</keyword>
<dbReference type="Pfam" id="PF05036">
    <property type="entry name" value="SPOR"/>
    <property type="match status" value="1"/>
</dbReference>
<keyword evidence="3 9" id="KW-0378">Hydrolase</keyword>
<evidence type="ECO:0000256" key="7">
    <source>
        <dbReference type="RuleBase" id="RU004016"/>
    </source>
</evidence>
<evidence type="ECO:0000256" key="2">
    <source>
        <dbReference type="ARBA" id="ARBA00022729"/>
    </source>
</evidence>
<proteinExistence type="inferred from homology"/>
<dbReference type="GO" id="GO:0016787">
    <property type="term" value="F:hydrolase activity"/>
    <property type="evidence" value="ECO:0007669"/>
    <property type="project" value="UniProtKB-KW"/>
</dbReference>
<dbReference type="Gene3D" id="3.40.710.10">
    <property type="entry name" value="DD-peptidase/beta-lactamase superfamily"/>
    <property type="match status" value="1"/>
</dbReference>
<dbReference type="InterPro" id="IPR007730">
    <property type="entry name" value="SPOR-like_dom"/>
</dbReference>
<feature type="domain" description="SPOR" evidence="8">
    <location>
        <begin position="338"/>
        <end position="418"/>
    </location>
</feature>
<dbReference type="Pfam" id="PF00768">
    <property type="entry name" value="Peptidase_S11"/>
    <property type="match status" value="1"/>
</dbReference>
<reference evidence="10" key="1">
    <citation type="submission" date="2021-01" db="EMBL/GenBank/DDBJ databases">
        <title>Genome public.</title>
        <authorList>
            <person name="Liu C."/>
            <person name="Sun Q."/>
        </authorList>
    </citation>
    <scope>NUCLEOTIDE SEQUENCE [LARGE SCALE GENOMIC DNA]</scope>
    <source>
        <strain evidence="10">YIM B02556</strain>
    </source>
</reference>
<comment type="caution">
    <text evidence="9">The sequence shown here is derived from an EMBL/GenBank/DDBJ whole genome shotgun (WGS) entry which is preliminary data.</text>
</comment>
<name>A0ABS1F787_9PROT</name>
<dbReference type="PANTHER" id="PTHR21581">
    <property type="entry name" value="D-ALANYL-D-ALANINE CARBOXYPEPTIDASE"/>
    <property type="match status" value="1"/>
</dbReference>
<dbReference type="PROSITE" id="PS51724">
    <property type="entry name" value="SPOR"/>
    <property type="match status" value="1"/>
</dbReference>
<evidence type="ECO:0000256" key="3">
    <source>
        <dbReference type="ARBA" id="ARBA00022801"/>
    </source>
</evidence>
<organism evidence="9 10">
    <name type="scientific">Azospirillum endophyticum</name>
    <dbReference type="NCBI Taxonomy" id="2800326"/>
    <lineage>
        <taxon>Bacteria</taxon>
        <taxon>Pseudomonadati</taxon>
        <taxon>Pseudomonadota</taxon>
        <taxon>Alphaproteobacteria</taxon>
        <taxon>Rhodospirillales</taxon>
        <taxon>Azospirillaceae</taxon>
        <taxon>Azospirillum</taxon>
    </lineage>
</organism>
<dbReference type="Gene3D" id="3.30.70.1070">
    <property type="entry name" value="Sporulation related repeat"/>
    <property type="match status" value="1"/>
</dbReference>
<protein>
    <submittedName>
        <fullName evidence="9">Serine hydrolase</fullName>
    </submittedName>
</protein>
<dbReference type="SUPFAM" id="SSF56601">
    <property type="entry name" value="beta-lactamase/transpeptidase-like"/>
    <property type="match status" value="1"/>
</dbReference>
<dbReference type="RefSeq" id="WP_200195057.1">
    <property type="nucleotide sequence ID" value="NZ_JAENHM010000056.1"/>
</dbReference>
<evidence type="ECO:0000313" key="9">
    <source>
        <dbReference type="EMBL" id="MBK1839289.1"/>
    </source>
</evidence>
<sequence>MPLLARVSTLLFSLTALAVLVAVLAALLLAPLPAAARTSAKRSTAPVAAEILMDAQSGKVLRARNADTLTYPASLTKMMTLMLTFEALERGTLRLNQSLVVSQHAASMPPSRLWLAPGSTITVEQAILALVTRSANDVAVVLGEALGGSEEAFAKTMTARARRLGMRRTVFRNASGLPDRLQRTTARDMAILSRALIRSHAGHYAYFKRRSFDWQGGTVYGHNRLMARYPGMDGIKTGYIAASGFNLAASAVRDGRRLIAVVMGGYSANSRDTQVADLLDAGFKRPTSPSRPAPVQPDLVITRNSASTTERSTAVSVAVPVVKPAPATKSGAAKSAAMNAGGSWSIQVGAFASNAAALRSARDTAKRLGTLADGASPAVVRSGGLYKARLTGLPAADAAAACSTLKTAGHGCFALQGR</sequence>
<dbReference type="Proteomes" id="UP000652760">
    <property type="component" value="Unassembled WGS sequence"/>
</dbReference>
<keyword evidence="2" id="KW-0732">Signal</keyword>
<evidence type="ECO:0000256" key="4">
    <source>
        <dbReference type="ARBA" id="ARBA00022960"/>
    </source>
</evidence>
<dbReference type="InterPro" id="IPR036680">
    <property type="entry name" value="SPOR-like_sf"/>
</dbReference>
<keyword evidence="6" id="KW-0961">Cell wall biogenesis/degradation</keyword>
<evidence type="ECO:0000256" key="5">
    <source>
        <dbReference type="ARBA" id="ARBA00022984"/>
    </source>
</evidence>
<evidence type="ECO:0000259" key="8">
    <source>
        <dbReference type="PROSITE" id="PS51724"/>
    </source>
</evidence>
<evidence type="ECO:0000256" key="6">
    <source>
        <dbReference type="ARBA" id="ARBA00023316"/>
    </source>
</evidence>
<gene>
    <name evidence="9" type="ORF">JHL17_17910</name>
</gene>
<accession>A0ABS1F787</accession>
<dbReference type="PRINTS" id="PR00725">
    <property type="entry name" value="DADACBPTASE1"/>
</dbReference>
<dbReference type="InterPro" id="IPR012338">
    <property type="entry name" value="Beta-lactam/transpept-like"/>
</dbReference>
<evidence type="ECO:0000256" key="1">
    <source>
        <dbReference type="ARBA" id="ARBA00007164"/>
    </source>
</evidence>
<comment type="similarity">
    <text evidence="1 7">Belongs to the peptidase S11 family.</text>
</comment>
<keyword evidence="10" id="KW-1185">Reference proteome</keyword>
<keyword evidence="5" id="KW-0573">Peptidoglycan synthesis</keyword>